<dbReference type="EMBL" id="SACQ01000001">
    <property type="protein sequence ID" value="RVU32478.1"/>
    <property type="molecule type" value="Genomic_DNA"/>
</dbReference>
<evidence type="ECO:0000313" key="1">
    <source>
        <dbReference type="EMBL" id="RVU32478.1"/>
    </source>
</evidence>
<protein>
    <submittedName>
        <fullName evidence="1">Uncharacterized protein</fullName>
    </submittedName>
</protein>
<keyword evidence="2" id="KW-1185">Reference proteome</keyword>
<sequence>MCLIDLQTTYLQITLLDETMLDGRQAIKYSLGSSETLEPAWQLIKGCEWRLSRIIAGLETLDFNTNARDNDFANQLSALSVRKFYAKDKRLLAPSLIGGLAPLTKVPEQWSITAAIALLSNEQFEQPHYLARPDKRAPTEQLLLQMLDSPEGWDITANGETITLFYHQSPVFSCRIKLDNYTPRLKR</sequence>
<gene>
    <name evidence="1" type="ORF">EOE65_02175</name>
</gene>
<dbReference type="Proteomes" id="UP000282818">
    <property type="component" value="Unassembled WGS sequence"/>
</dbReference>
<dbReference type="RefSeq" id="WP_127692647.1">
    <property type="nucleotide sequence ID" value="NZ_SACQ01000001.1"/>
</dbReference>
<organism evidence="1 2">
    <name type="scientific">Neptunomonas marina</name>
    <dbReference type="NCBI Taxonomy" id="1815562"/>
    <lineage>
        <taxon>Bacteria</taxon>
        <taxon>Pseudomonadati</taxon>
        <taxon>Pseudomonadota</taxon>
        <taxon>Gammaproteobacteria</taxon>
        <taxon>Oceanospirillales</taxon>
        <taxon>Oceanospirillaceae</taxon>
        <taxon>Neptunomonas</taxon>
    </lineage>
</organism>
<reference evidence="1 2" key="1">
    <citation type="submission" date="2019-01" db="EMBL/GenBank/DDBJ databases">
        <authorList>
            <person name="Chen W.-M."/>
        </authorList>
    </citation>
    <scope>NUCLEOTIDE SEQUENCE [LARGE SCALE GENOMIC DNA]</scope>
    <source>
        <strain evidence="1 2">HPM-16</strain>
    </source>
</reference>
<name>A0A437QD60_9GAMM</name>
<evidence type="ECO:0000313" key="2">
    <source>
        <dbReference type="Proteomes" id="UP000282818"/>
    </source>
</evidence>
<proteinExistence type="predicted"/>
<comment type="caution">
    <text evidence="1">The sequence shown here is derived from an EMBL/GenBank/DDBJ whole genome shotgun (WGS) entry which is preliminary data.</text>
</comment>
<dbReference type="AlphaFoldDB" id="A0A437QD60"/>
<accession>A0A437QD60</accession>